<dbReference type="Ensembl" id="ENSPLOT00000008003.1">
    <property type="protein sequence ID" value="ENSPLOP00000007235.1"/>
    <property type="gene ID" value="ENSPLOG00000005292.1"/>
</dbReference>
<feature type="region of interest" description="Disordered" evidence="1">
    <location>
        <begin position="30"/>
        <end position="61"/>
    </location>
</feature>
<proteinExistence type="predicted"/>
<sequence>SARGMRRRRKRVFELAKPKTNWQVLKDRCPKYPRQPRWPSPAQGSYGWQSPGPQPPCWKSGTPCQNPSRTCQTTIASFTWPCPRPSRTSVFLTEIHAGRCWTSPRRQWPVPGSSPWPSLKCAKTSTRAMTGIPSLVR</sequence>
<reference evidence="2" key="1">
    <citation type="journal article" date="2019" name="bioRxiv">
        <title>Long live the king: chromosome-level assembly of the lion (Panthera leo) using linked-read, Hi-C, and long read data.</title>
        <authorList>
            <person name="Armstrong E.E."/>
            <person name="Taylor R.W."/>
            <person name="Miller D.E."/>
            <person name="Kaelin C."/>
            <person name="Barsh G."/>
            <person name="Hadly E.A."/>
            <person name="Petrov D."/>
        </authorList>
    </citation>
    <scope>NUCLEOTIDE SEQUENCE [LARGE SCALE GENOMIC DNA]</scope>
</reference>
<organism evidence="2 3">
    <name type="scientific">Panthera leo</name>
    <name type="common">Lion</name>
    <dbReference type="NCBI Taxonomy" id="9689"/>
    <lineage>
        <taxon>Eukaryota</taxon>
        <taxon>Metazoa</taxon>
        <taxon>Chordata</taxon>
        <taxon>Craniata</taxon>
        <taxon>Vertebrata</taxon>
        <taxon>Euteleostomi</taxon>
        <taxon>Mammalia</taxon>
        <taxon>Eutheria</taxon>
        <taxon>Laurasiatheria</taxon>
        <taxon>Carnivora</taxon>
        <taxon>Feliformia</taxon>
        <taxon>Felidae</taxon>
        <taxon>Pantherinae</taxon>
        <taxon>Panthera</taxon>
    </lineage>
</organism>
<reference evidence="2" key="2">
    <citation type="submission" date="2025-08" db="UniProtKB">
        <authorList>
            <consortium name="Ensembl"/>
        </authorList>
    </citation>
    <scope>IDENTIFICATION</scope>
</reference>
<dbReference type="GeneTree" id="ENSGT00960000189861"/>
<evidence type="ECO:0000313" key="3">
    <source>
        <dbReference type="Proteomes" id="UP000694399"/>
    </source>
</evidence>
<keyword evidence="3" id="KW-1185">Reference proteome</keyword>
<protein>
    <recommendedName>
        <fullName evidence="4">Theg spermatid protein</fullName>
    </recommendedName>
</protein>
<dbReference type="OMA" id="IHAGRCW"/>
<accession>A0A8C8WQY1</accession>
<reference evidence="2" key="3">
    <citation type="submission" date="2025-09" db="UniProtKB">
        <authorList>
            <consortium name="Ensembl"/>
        </authorList>
    </citation>
    <scope>IDENTIFICATION</scope>
</reference>
<evidence type="ECO:0000313" key="2">
    <source>
        <dbReference type="Ensembl" id="ENSPLOP00000007235.1"/>
    </source>
</evidence>
<evidence type="ECO:0008006" key="4">
    <source>
        <dbReference type="Google" id="ProtNLM"/>
    </source>
</evidence>
<dbReference type="Proteomes" id="UP000694399">
    <property type="component" value="Chromosome A3"/>
</dbReference>
<evidence type="ECO:0000256" key="1">
    <source>
        <dbReference type="SAM" id="MobiDB-lite"/>
    </source>
</evidence>
<name>A0A8C8WQY1_PANLE</name>
<dbReference type="AlphaFoldDB" id="A0A8C8WQY1"/>